<keyword evidence="3" id="KW-1185">Reference proteome</keyword>
<dbReference type="EMBL" id="BMMZ01000006">
    <property type="protein sequence ID" value="GGL68211.1"/>
    <property type="molecule type" value="Genomic_DNA"/>
</dbReference>
<accession>A0A917W6D7</accession>
<dbReference type="PANTHER" id="PTHR10948:SF23">
    <property type="entry name" value="TRANSPOSASE INSI FOR INSERTION SEQUENCE ELEMENT IS30A-RELATED"/>
    <property type="match status" value="1"/>
</dbReference>
<dbReference type="AlphaFoldDB" id="A0A917W6D7"/>
<dbReference type="Pfam" id="PF00665">
    <property type="entry name" value="rve"/>
    <property type="match status" value="1"/>
</dbReference>
<evidence type="ECO:0000259" key="1">
    <source>
        <dbReference type="PROSITE" id="PS50994"/>
    </source>
</evidence>
<evidence type="ECO:0000313" key="3">
    <source>
        <dbReference type="Proteomes" id="UP000613840"/>
    </source>
</evidence>
<dbReference type="GO" id="GO:0015074">
    <property type="term" value="P:DNA integration"/>
    <property type="evidence" value="ECO:0007669"/>
    <property type="project" value="InterPro"/>
</dbReference>
<dbReference type="InterPro" id="IPR012337">
    <property type="entry name" value="RNaseH-like_sf"/>
</dbReference>
<feature type="domain" description="Integrase catalytic" evidence="1">
    <location>
        <begin position="156"/>
        <end position="318"/>
    </location>
</feature>
<dbReference type="Gene3D" id="3.30.420.10">
    <property type="entry name" value="Ribonuclease H-like superfamily/Ribonuclease H"/>
    <property type="match status" value="1"/>
</dbReference>
<dbReference type="NCBIfam" id="NF033563">
    <property type="entry name" value="transpos_IS30"/>
    <property type="match status" value="1"/>
</dbReference>
<dbReference type="InterPro" id="IPR036397">
    <property type="entry name" value="RNaseH_sf"/>
</dbReference>
<protein>
    <submittedName>
        <fullName evidence="2">IS30 family transposase</fullName>
    </submittedName>
</protein>
<gene>
    <name evidence="2" type="ORF">GCM10011575_28430</name>
</gene>
<name>A0A917W6D7_9ACTN</name>
<sequence length="324" mass="36771">MIGIRIREKRIHSQIARELGVHRSTVKREVNAGSVEGRYRCKVAQQRADERRRRPKPCKIRPGTPLWEEVKTRLNDRQSPEQIAGRLRREFVGRADMDDMQVSHETIYQALYVQGAGALRHELTVEKALRSGRTSRRPRSKLPARTNRSWIGNATITARPAEADDRAVAGHWEGDLIIGGDLRSALITLFERTTRFCLISRIEVHDTTTVTDRLSQMAARLPTSLWRSLTWDQGVEMADHAQFSVASDCPVFFCDPHSPWQRPTNENGNGLIREFFPKGTDFTQVTDDAVAEAERLLNTRPRKILSFATPAETLNQLLTVAPTT</sequence>
<dbReference type="InterPro" id="IPR053392">
    <property type="entry name" value="Transposase_IS30-like"/>
</dbReference>
<comment type="caution">
    <text evidence="2">The sequence shown here is derived from an EMBL/GenBank/DDBJ whole genome shotgun (WGS) entry which is preliminary data.</text>
</comment>
<dbReference type="SUPFAM" id="SSF53098">
    <property type="entry name" value="Ribonuclease H-like"/>
    <property type="match status" value="1"/>
</dbReference>
<dbReference type="InterPro" id="IPR001584">
    <property type="entry name" value="Integrase_cat-core"/>
</dbReference>
<dbReference type="PANTHER" id="PTHR10948">
    <property type="entry name" value="TRANSPOSASE"/>
    <property type="match status" value="1"/>
</dbReference>
<evidence type="ECO:0000313" key="2">
    <source>
        <dbReference type="EMBL" id="GGL68211.1"/>
    </source>
</evidence>
<dbReference type="Proteomes" id="UP000613840">
    <property type="component" value="Unassembled WGS sequence"/>
</dbReference>
<dbReference type="GO" id="GO:0003676">
    <property type="term" value="F:nucleic acid binding"/>
    <property type="evidence" value="ECO:0007669"/>
    <property type="project" value="InterPro"/>
</dbReference>
<reference evidence="2" key="2">
    <citation type="submission" date="2020-09" db="EMBL/GenBank/DDBJ databases">
        <authorList>
            <person name="Sun Q."/>
            <person name="Zhou Y."/>
        </authorList>
    </citation>
    <scope>NUCLEOTIDE SEQUENCE</scope>
    <source>
        <strain evidence="2">CGMCC 4.7306</strain>
    </source>
</reference>
<reference evidence="2" key="1">
    <citation type="journal article" date="2014" name="Int. J. Syst. Evol. Microbiol.">
        <title>Complete genome sequence of Corynebacterium casei LMG S-19264T (=DSM 44701T), isolated from a smear-ripened cheese.</title>
        <authorList>
            <consortium name="US DOE Joint Genome Institute (JGI-PGF)"/>
            <person name="Walter F."/>
            <person name="Albersmeier A."/>
            <person name="Kalinowski J."/>
            <person name="Ruckert C."/>
        </authorList>
    </citation>
    <scope>NUCLEOTIDE SEQUENCE</scope>
    <source>
        <strain evidence="2">CGMCC 4.7306</strain>
    </source>
</reference>
<dbReference type="GO" id="GO:0005829">
    <property type="term" value="C:cytosol"/>
    <property type="evidence" value="ECO:0007669"/>
    <property type="project" value="TreeGrafter"/>
</dbReference>
<dbReference type="GO" id="GO:0004803">
    <property type="term" value="F:transposase activity"/>
    <property type="evidence" value="ECO:0007669"/>
    <property type="project" value="TreeGrafter"/>
</dbReference>
<organism evidence="2 3">
    <name type="scientific">Microlunatus endophyticus</name>
    <dbReference type="NCBI Taxonomy" id="1716077"/>
    <lineage>
        <taxon>Bacteria</taxon>
        <taxon>Bacillati</taxon>
        <taxon>Actinomycetota</taxon>
        <taxon>Actinomycetes</taxon>
        <taxon>Propionibacteriales</taxon>
        <taxon>Propionibacteriaceae</taxon>
        <taxon>Microlunatus</taxon>
    </lineage>
</organism>
<proteinExistence type="predicted"/>
<dbReference type="GO" id="GO:0032196">
    <property type="term" value="P:transposition"/>
    <property type="evidence" value="ECO:0007669"/>
    <property type="project" value="TreeGrafter"/>
</dbReference>
<dbReference type="PROSITE" id="PS50994">
    <property type="entry name" value="INTEGRASE"/>
    <property type="match status" value="1"/>
</dbReference>
<dbReference type="InterPro" id="IPR051917">
    <property type="entry name" value="Transposase-Integrase"/>
</dbReference>